<dbReference type="InterPro" id="IPR050625">
    <property type="entry name" value="ParA/MinD_ATPase"/>
</dbReference>
<name>A0ABQ2F8C5_9MICO</name>
<reference evidence="3" key="1">
    <citation type="journal article" date="2019" name="Int. J. Syst. Evol. Microbiol.">
        <title>The Global Catalogue of Microorganisms (GCM) 10K type strain sequencing project: providing services to taxonomists for standard genome sequencing and annotation.</title>
        <authorList>
            <consortium name="The Broad Institute Genomics Platform"/>
            <consortium name="The Broad Institute Genome Sequencing Center for Infectious Disease"/>
            <person name="Wu L."/>
            <person name="Ma J."/>
        </authorList>
    </citation>
    <scope>NUCLEOTIDE SEQUENCE [LARGE SCALE GENOMIC DNA]</scope>
    <source>
        <strain evidence="3">CGMCC 1.5362</strain>
    </source>
</reference>
<evidence type="ECO:0000259" key="1">
    <source>
        <dbReference type="Pfam" id="PF13614"/>
    </source>
</evidence>
<keyword evidence="3" id="KW-1185">Reference proteome</keyword>
<dbReference type="PANTHER" id="PTHR43384">
    <property type="entry name" value="SEPTUM SITE-DETERMINING PROTEIN MIND HOMOLOG, CHLOROPLASTIC-RELATED"/>
    <property type="match status" value="1"/>
</dbReference>
<evidence type="ECO:0000313" key="3">
    <source>
        <dbReference type="Proteomes" id="UP000662111"/>
    </source>
</evidence>
<dbReference type="SUPFAM" id="SSF52540">
    <property type="entry name" value="P-loop containing nucleoside triphosphate hydrolases"/>
    <property type="match status" value="1"/>
</dbReference>
<gene>
    <name evidence="2" type="ORF">GCM10011509_16360</name>
</gene>
<dbReference type="Gene3D" id="3.40.50.300">
    <property type="entry name" value="P-loop containing nucleotide triphosphate hydrolases"/>
    <property type="match status" value="1"/>
</dbReference>
<accession>A0ABQ2F8C5</accession>
<dbReference type="InterPro" id="IPR027417">
    <property type="entry name" value="P-loop_NTPase"/>
</dbReference>
<dbReference type="RefSeq" id="WP_022921503.1">
    <property type="nucleotide sequence ID" value="NZ_BMLB01000003.1"/>
</dbReference>
<dbReference type="InterPro" id="IPR025669">
    <property type="entry name" value="AAA_dom"/>
</dbReference>
<proteinExistence type="predicted"/>
<feature type="domain" description="AAA" evidence="1">
    <location>
        <begin position="142"/>
        <end position="295"/>
    </location>
</feature>
<dbReference type="PANTHER" id="PTHR43384:SF13">
    <property type="entry name" value="SLR0110 PROTEIN"/>
    <property type="match status" value="1"/>
</dbReference>
<organism evidence="2 3">
    <name type="scientific">Ornithinimicrobium pekingense</name>
    <dbReference type="NCBI Taxonomy" id="384677"/>
    <lineage>
        <taxon>Bacteria</taxon>
        <taxon>Bacillati</taxon>
        <taxon>Actinomycetota</taxon>
        <taxon>Actinomycetes</taxon>
        <taxon>Micrococcales</taxon>
        <taxon>Ornithinimicrobiaceae</taxon>
        <taxon>Ornithinimicrobium</taxon>
    </lineage>
</organism>
<dbReference type="EMBL" id="BMLB01000003">
    <property type="protein sequence ID" value="GGK68674.1"/>
    <property type="molecule type" value="Genomic_DNA"/>
</dbReference>
<evidence type="ECO:0000313" key="2">
    <source>
        <dbReference type="EMBL" id="GGK68674.1"/>
    </source>
</evidence>
<dbReference type="Gene3D" id="3.40.50.2300">
    <property type="match status" value="1"/>
</dbReference>
<sequence length="395" mass="42037">MTAVILVSESTDLVRRVRLATDDNLLVLTRHQLPAGPAQLLALTEEPEEVRTVLVDADGDAELANRTLELAGKFEQQFPTVSLLLITQQAEQLALSALRAGVKDLMSPQLDVEEFRWAIRRASEITTGRSSSGAPADSFGGRVITVASPKGGVGKTTLATNIAMGLTQQSPQGTVLIDLDIQFGDVAAALDLDPVYTLSDVVSGPSAQDPIALKALLTAHPSGLHVLPGVKSPAEADHIGAAQIATLIASLKQEFRFVVIDTAPGMSEETLAAMDHTTDLVLITSLDVPGVRGLRKELELLGELELTPATRHIVVNMAEKGGGLAVPDVEATIGASVDLVLPRSMKVMRSTNEGSPIVESQPRDPLSRELVQLVHRFSPATTRSAWLGHRARGRR</sequence>
<dbReference type="Proteomes" id="UP000662111">
    <property type="component" value="Unassembled WGS sequence"/>
</dbReference>
<comment type="caution">
    <text evidence="2">The sequence shown here is derived from an EMBL/GenBank/DDBJ whole genome shotgun (WGS) entry which is preliminary data.</text>
</comment>
<dbReference type="Pfam" id="PF13614">
    <property type="entry name" value="AAA_31"/>
    <property type="match status" value="1"/>
</dbReference>
<protein>
    <recommendedName>
        <fullName evidence="1">AAA domain-containing protein</fullName>
    </recommendedName>
</protein>